<evidence type="ECO:0000313" key="2">
    <source>
        <dbReference type="EMBL" id="JAE00448.1"/>
    </source>
</evidence>
<name>A0A0A9EWM4_ARUDO</name>
<dbReference type="EMBL" id="GBRH01197448">
    <property type="protein sequence ID" value="JAE00448.1"/>
    <property type="molecule type" value="Transcribed_RNA"/>
</dbReference>
<feature type="compositionally biased region" description="Low complexity" evidence="1">
    <location>
        <begin position="34"/>
        <end position="52"/>
    </location>
</feature>
<organism evidence="2">
    <name type="scientific">Arundo donax</name>
    <name type="common">Giant reed</name>
    <name type="synonym">Donax arundinaceus</name>
    <dbReference type="NCBI Taxonomy" id="35708"/>
    <lineage>
        <taxon>Eukaryota</taxon>
        <taxon>Viridiplantae</taxon>
        <taxon>Streptophyta</taxon>
        <taxon>Embryophyta</taxon>
        <taxon>Tracheophyta</taxon>
        <taxon>Spermatophyta</taxon>
        <taxon>Magnoliopsida</taxon>
        <taxon>Liliopsida</taxon>
        <taxon>Poales</taxon>
        <taxon>Poaceae</taxon>
        <taxon>PACMAD clade</taxon>
        <taxon>Arundinoideae</taxon>
        <taxon>Arundineae</taxon>
        <taxon>Arundo</taxon>
    </lineage>
</organism>
<feature type="compositionally biased region" description="Low complexity" evidence="1">
    <location>
        <begin position="12"/>
        <end position="21"/>
    </location>
</feature>
<feature type="region of interest" description="Disordered" evidence="1">
    <location>
        <begin position="1"/>
        <end position="53"/>
    </location>
</feature>
<dbReference type="EMBL" id="GBRH01196021">
    <property type="protein sequence ID" value="JAE01875.1"/>
    <property type="molecule type" value="Transcribed_RNA"/>
</dbReference>
<accession>A0A0A9EWM4</accession>
<reference evidence="2" key="2">
    <citation type="journal article" date="2015" name="Data Brief">
        <title>Shoot transcriptome of the giant reed, Arundo donax.</title>
        <authorList>
            <person name="Barrero R.A."/>
            <person name="Guerrero F.D."/>
            <person name="Moolhuijzen P."/>
            <person name="Goolsby J.A."/>
            <person name="Tidwell J."/>
            <person name="Bellgard S.E."/>
            <person name="Bellgard M.I."/>
        </authorList>
    </citation>
    <scope>NUCLEOTIDE SEQUENCE</scope>
    <source>
        <tissue evidence="2">Shoot tissue taken approximately 20 cm above the soil surface</tissue>
    </source>
</reference>
<feature type="compositionally biased region" description="Polar residues" evidence="1">
    <location>
        <begin position="1"/>
        <end position="11"/>
    </location>
</feature>
<dbReference type="AlphaFoldDB" id="A0A0A9EWM4"/>
<evidence type="ECO:0000256" key="1">
    <source>
        <dbReference type="SAM" id="MobiDB-lite"/>
    </source>
</evidence>
<protein>
    <submittedName>
        <fullName evidence="2">Uncharacterized protein</fullName>
    </submittedName>
</protein>
<proteinExistence type="predicted"/>
<reference evidence="2" key="1">
    <citation type="submission" date="2014-09" db="EMBL/GenBank/DDBJ databases">
        <authorList>
            <person name="Magalhaes I.L.F."/>
            <person name="Oliveira U."/>
            <person name="Santos F.R."/>
            <person name="Vidigal T.H.D.A."/>
            <person name="Brescovit A.D."/>
            <person name="Santos A.J."/>
        </authorList>
    </citation>
    <scope>NUCLEOTIDE SEQUENCE</scope>
    <source>
        <tissue evidence="2">Shoot tissue taken approximately 20 cm above the soil surface</tissue>
    </source>
</reference>
<sequence>MRWGSGTPTSTAAAEQQQQLEQRGRKAPGRRSPRLCSRASPSRASSGSCASSEISPDLQLMFSMTYMSKLLLHLLGGVRC</sequence>